<name>A0A0G4FQ45_9ALVE</name>
<dbReference type="AlphaFoldDB" id="A0A0G4FQ45"/>
<evidence type="ECO:0000256" key="1">
    <source>
        <dbReference type="SAM" id="MobiDB-lite"/>
    </source>
</evidence>
<organism evidence="2">
    <name type="scientific">Chromera velia CCMP2878</name>
    <dbReference type="NCBI Taxonomy" id="1169474"/>
    <lineage>
        <taxon>Eukaryota</taxon>
        <taxon>Sar</taxon>
        <taxon>Alveolata</taxon>
        <taxon>Colpodellida</taxon>
        <taxon>Chromeraceae</taxon>
        <taxon>Chromera</taxon>
    </lineage>
</organism>
<evidence type="ECO:0000313" key="2">
    <source>
        <dbReference type="EMBL" id="CEM15954.1"/>
    </source>
</evidence>
<feature type="region of interest" description="Disordered" evidence="1">
    <location>
        <begin position="615"/>
        <end position="649"/>
    </location>
</feature>
<feature type="compositionally biased region" description="Basic and acidic residues" evidence="1">
    <location>
        <begin position="626"/>
        <end position="636"/>
    </location>
</feature>
<protein>
    <submittedName>
        <fullName evidence="2">Uncharacterized protein</fullName>
    </submittedName>
</protein>
<feature type="region of interest" description="Disordered" evidence="1">
    <location>
        <begin position="539"/>
        <end position="595"/>
    </location>
</feature>
<dbReference type="VEuPathDB" id="CryptoDB:Cvel_18010"/>
<dbReference type="EMBL" id="CDMZ01000517">
    <property type="protein sequence ID" value="CEM15954.1"/>
    <property type="molecule type" value="Genomic_DNA"/>
</dbReference>
<feature type="compositionally biased region" description="Low complexity" evidence="1">
    <location>
        <begin position="804"/>
        <end position="815"/>
    </location>
</feature>
<feature type="compositionally biased region" description="Basic and acidic residues" evidence="1">
    <location>
        <begin position="564"/>
        <end position="583"/>
    </location>
</feature>
<accession>A0A0G4FQ45</accession>
<sequence>MFNPPSRSIQLSAASLAPGAGGVQIVRRDAGEDPSSFLLANVSTTTDEEGVTFRGPAPGQTQTEDDTEVLEMSNGDLWSLRESIPLGSVLQQQSGSLGSFPFSTARPRDGQAEQRRKDGIQTALQAVYLSRKFSLVQFFDIERAWESEGADGSVVETVKGQNEHTDNELMSACEMAGALYTPQVYTVTDGAEAAQEILDDDEGVSIEARRDTLSQGSLAIPPDDVSVRFVRRFTSAEAFLSQTLTGRALTEARVTERLQTYLKGERTAMGRSFLPEVRALFEGVETDSGRGSVCEFEADVLPDRFQPPDCTLKLFIGPRKAICVSERAQSCISGANGDCGVFVEEEGGENQVGDQEEDKKGGTESSESEGGRGKGCAWLFRRCSDFPLVLQWCLDPLLNRHRDFGRDPAHFFLARVSVFSSEKKGQTDRRDGEAKEEDQPPGFTSFFVMQKDPVMGLVLPRMSFGCLTGTLRDASGRGGRVIRQGGDEGVQSNLRDITRQRLLCDFHKPMSVCQMVGWSIFQQFESAVLREVERWEREGTKAQQKETETHGGAPKCRGTAACGGEKEARLEGKATSREGKERNGNACPPSHPLASPDFPTVELLSLIAAEMRVSEEQDVNASGDVEGERMEGSTGEKEEEDQNCTGVPRSFCPEVGLATVNGSPQEAETEKPREPEESLHLWSFLRKAIGERVFEEEIQPLFSSGKSPSDASLFDQEEVPQVQPSDLRTFTARFEGSELVPSLLGSGRLRREVRDLGREQRRALLAALSSLRLSACVVLSESSGSLFGLVGVSSTEIREFQGEAAQAPTASTQTQEGEAEPLGIASPCPNRNNFRENATQQPSLEKTRDVGC</sequence>
<reference evidence="2" key="1">
    <citation type="submission" date="2014-11" db="EMBL/GenBank/DDBJ databases">
        <authorList>
            <person name="Otto D Thomas"/>
            <person name="Naeem Raeece"/>
        </authorList>
    </citation>
    <scope>NUCLEOTIDE SEQUENCE</scope>
</reference>
<feature type="compositionally biased region" description="Basic and acidic residues" evidence="1">
    <location>
        <begin position="539"/>
        <end position="549"/>
    </location>
</feature>
<feature type="compositionally biased region" description="Basic and acidic residues" evidence="1">
    <location>
        <begin position="423"/>
        <end position="433"/>
    </location>
</feature>
<proteinExistence type="predicted"/>
<feature type="compositionally biased region" description="Polar residues" evidence="1">
    <location>
        <begin position="829"/>
        <end position="844"/>
    </location>
</feature>
<feature type="region of interest" description="Disordered" evidence="1">
    <location>
        <begin position="423"/>
        <end position="442"/>
    </location>
</feature>
<gene>
    <name evidence="2" type="ORF">Cvel_18010</name>
</gene>
<feature type="region of interest" description="Disordered" evidence="1">
    <location>
        <begin position="802"/>
        <end position="852"/>
    </location>
</feature>
<feature type="region of interest" description="Disordered" evidence="1">
    <location>
        <begin position="348"/>
        <end position="373"/>
    </location>
</feature>